<keyword evidence="3" id="KW-1185">Reference proteome</keyword>
<organism evidence="2 3">
    <name type="scientific">Streptomyces varsoviensis</name>
    <dbReference type="NCBI Taxonomy" id="67373"/>
    <lineage>
        <taxon>Bacteria</taxon>
        <taxon>Bacillati</taxon>
        <taxon>Actinomycetota</taxon>
        <taxon>Actinomycetes</taxon>
        <taxon>Kitasatosporales</taxon>
        <taxon>Streptomycetaceae</taxon>
        <taxon>Streptomyces</taxon>
    </lineage>
</organism>
<dbReference type="Proteomes" id="UP000037020">
    <property type="component" value="Unassembled WGS sequence"/>
</dbReference>
<protein>
    <submittedName>
        <fullName evidence="2">Uncharacterized protein</fullName>
    </submittedName>
</protein>
<evidence type="ECO:0000313" key="3">
    <source>
        <dbReference type="Proteomes" id="UP000037020"/>
    </source>
</evidence>
<sequence length="115" mass="12501">MAGRASAETRGGAMSDKLGIPPQDLRASAGASGRIARDLEPRVKKAVNKSKDAASALKGWSFGAALETSAEEWETALGAMRKRIAKSEELLRDIADMHTWNDHDIYRTFSGDLKR</sequence>
<name>A0ABR5IQL3_9ACTN</name>
<proteinExistence type="predicted"/>
<accession>A0ABR5IQL3</accession>
<dbReference type="EMBL" id="LGUT01004854">
    <property type="protein sequence ID" value="KOG30677.1"/>
    <property type="molecule type" value="Genomic_DNA"/>
</dbReference>
<feature type="region of interest" description="Disordered" evidence="1">
    <location>
        <begin position="1"/>
        <end position="33"/>
    </location>
</feature>
<gene>
    <name evidence="2" type="ORF">ADK38_48155</name>
</gene>
<evidence type="ECO:0000256" key="1">
    <source>
        <dbReference type="SAM" id="MobiDB-lite"/>
    </source>
</evidence>
<reference evidence="2 3" key="1">
    <citation type="submission" date="2015-07" db="EMBL/GenBank/DDBJ databases">
        <authorList>
            <person name="Ju K.-S."/>
            <person name="Doroghazi J.R."/>
            <person name="Metcalf W.W."/>
        </authorList>
    </citation>
    <scope>NUCLEOTIDE SEQUENCE [LARGE SCALE GENOMIC DNA]</scope>
    <source>
        <strain evidence="2 3">NRRL B-3589</strain>
    </source>
</reference>
<comment type="caution">
    <text evidence="2">The sequence shown here is derived from an EMBL/GenBank/DDBJ whole genome shotgun (WGS) entry which is preliminary data.</text>
</comment>
<evidence type="ECO:0000313" key="2">
    <source>
        <dbReference type="EMBL" id="KOG30677.1"/>
    </source>
</evidence>